<protein>
    <recommendedName>
        <fullName evidence="3">DUF1456 family protein</fullName>
    </recommendedName>
</protein>
<gene>
    <name evidence="1" type="ORF">C943_02320</name>
</gene>
<dbReference type="PANTHER" id="PTHR37805:SF1">
    <property type="entry name" value="CYTOPLASMIC PROTEIN"/>
    <property type="match status" value="1"/>
</dbReference>
<sequence length="156" mass="18367">MNNNDTLRILRYTFDFNDFEMIDLFAQGGRQTNREEVSNWLKKDEDPAFKPIYDKDLAAFLNGFIILKRGKKEGEQPLPEKSLNNNQVFRKLKIALELKDEDILEILGLIGFRFSKHELSAIFRNPSQSQYRPCKDQVLRYFLRGLQMKFRGTDLA</sequence>
<dbReference type="EMBL" id="AMZY02000020">
    <property type="protein sequence ID" value="EMS31173.1"/>
    <property type="molecule type" value="Genomic_DNA"/>
</dbReference>
<proteinExistence type="predicted"/>
<dbReference type="OrthoDB" id="9788465at2"/>
<dbReference type="InterPro" id="IPR009921">
    <property type="entry name" value="YehS-like"/>
</dbReference>
<keyword evidence="2" id="KW-1185">Reference proteome</keyword>
<dbReference type="InParanoid" id="M7X8X5"/>
<dbReference type="AlphaFoldDB" id="M7X8X5"/>
<organism evidence="1 2">
    <name type="scientific">Mariniradius saccharolyticus AK6</name>
    <dbReference type="NCBI Taxonomy" id="1239962"/>
    <lineage>
        <taxon>Bacteria</taxon>
        <taxon>Pseudomonadati</taxon>
        <taxon>Bacteroidota</taxon>
        <taxon>Cytophagia</taxon>
        <taxon>Cytophagales</taxon>
        <taxon>Cyclobacteriaceae</taxon>
        <taxon>Mariniradius</taxon>
    </lineage>
</organism>
<accession>M7X8X5</accession>
<dbReference type="PANTHER" id="PTHR37805">
    <property type="entry name" value="CYTOPLASMIC PROTEIN-RELATED"/>
    <property type="match status" value="1"/>
</dbReference>
<dbReference type="STRING" id="1239962.C943_02320"/>
<evidence type="ECO:0008006" key="3">
    <source>
        <dbReference type="Google" id="ProtNLM"/>
    </source>
</evidence>
<comment type="caution">
    <text evidence="1">The sequence shown here is derived from an EMBL/GenBank/DDBJ whole genome shotgun (WGS) entry which is preliminary data.</text>
</comment>
<dbReference type="eggNOG" id="COG4807">
    <property type="taxonomic scope" value="Bacteria"/>
</dbReference>
<evidence type="ECO:0000313" key="2">
    <source>
        <dbReference type="Proteomes" id="UP000010953"/>
    </source>
</evidence>
<name>M7X8X5_9BACT</name>
<dbReference type="Proteomes" id="UP000010953">
    <property type="component" value="Unassembled WGS sequence"/>
</dbReference>
<dbReference type="Pfam" id="PF07308">
    <property type="entry name" value="DUF1456"/>
    <property type="match status" value="2"/>
</dbReference>
<evidence type="ECO:0000313" key="1">
    <source>
        <dbReference type="EMBL" id="EMS31173.1"/>
    </source>
</evidence>
<dbReference type="RefSeq" id="WP_008630958.1">
    <property type="nucleotide sequence ID" value="NZ_AMZY02000020.1"/>
</dbReference>
<reference evidence="1" key="1">
    <citation type="submission" date="2013-01" db="EMBL/GenBank/DDBJ databases">
        <title>Genome assembly of Mariniradius saccharolyticus AK6.</title>
        <authorList>
            <person name="Vaidya B."/>
            <person name="Khatri I."/>
            <person name="Tanuku N.R.S."/>
            <person name="Subramanian S."/>
            <person name="Pinnaka A."/>
        </authorList>
    </citation>
    <scope>NUCLEOTIDE SEQUENCE [LARGE SCALE GENOMIC DNA]</scope>
    <source>
        <strain evidence="1">AK6</strain>
    </source>
</reference>